<dbReference type="EnsemblMetazoa" id="SMAR000631-RA">
    <property type="protein sequence ID" value="SMAR000631-PA"/>
    <property type="gene ID" value="SMAR000631"/>
</dbReference>
<dbReference type="PhylomeDB" id="T1IID5"/>
<keyword evidence="3" id="KW-0812">Transmembrane</keyword>
<evidence type="ECO:0000313" key="4">
    <source>
        <dbReference type="EnsemblMetazoa" id="SMAR000631-PA"/>
    </source>
</evidence>
<evidence type="ECO:0000313" key="5">
    <source>
        <dbReference type="Proteomes" id="UP000014500"/>
    </source>
</evidence>
<keyword evidence="1" id="KW-0732">Signal</keyword>
<evidence type="ECO:0000256" key="3">
    <source>
        <dbReference type="SAM" id="Phobius"/>
    </source>
</evidence>
<proteinExistence type="predicted"/>
<dbReference type="HOGENOM" id="CLU_1307624_0_0_1"/>
<dbReference type="GO" id="GO:0032222">
    <property type="term" value="P:regulation of synaptic transmission, cholinergic"/>
    <property type="evidence" value="ECO:0007669"/>
    <property type="project" value="InterPro"/>
</dbReference>
<evidence type="ECO:0000256" key="2">
    <source>
        <dbReference type="ARBA" id="ARBA00023180"/>
    </source>
</evidence>
<dbReference type="Pfam" id="PF17064">
    <property type="entry name" value="QVR"/>
    <property type="match status" value="1"/>
</dbReference>
<dbReference type="GO" id="GO:0030431">
    <property type="term" value="P:sleep"/>
    <property type="evidence" value="ECO:0007669"/>
    <property type="project" value="InterPro"/>
</dbReference>
<dbReference type="PANTHER" id="PTHR38332">
    <property type="entry name" value="PROTEIN CBG11604"/>
    <property type="match status" value="1"/>
</dbReference>
<dbReference type="EMBL" id="AFFK01014253">
    <property type="status" value="NOT_ANNOTATED_CDS"/>
    <property type="molecule type" value="Genomic_DNA"/>
</dbReference>
<evidence type="ECO:0000256" key="1">
    <source>
        <dbReference type="ARBA" id="ARBA00022729"/>
    </source>
</evidence>
<dbReference type="Proteomes" id="UP000014500">
    <property type="component" value="Unassembled WGS sequence"/>
</dbReference>
<dbReference type="InterPro" id="IPR031424">
    <property type="entry name" value="QVR-like"/>
</dbReference>
<accession>T1IID5</accession>
<keyword evidence="3" id="KW-0472">Membrane</keyword>
<reference evidence="4" key="2">
    <citation type="submission" date="2015-02" db="UniProtKB">
        <authorList>
            <consortium name="EnsemblMetazoa"/>
        </authorList>
    </citation>
    <scope>IDENTIFICATION</scope>
</reference>
<organism evidence="4 5">
    <name type="scientific">Strigamia maritima</name>
    <name type="common">European centipede</name>
    <name type="synonym">Geophilus maritimus</name>
    <dbReference type="NCBI Taxonomy" id="126957"/>
    <lineage>
        <taxon>Eukaryota</taxon>
        <taxon>Metazoa</taxon>
        <taxon>Ecdysozoa</taxon>
        <taxon>Arthropoda</taxon>
        <taxon>Myriapoda</taxon>
        <taxon>Chilopoda</taxon>
        <taxon>Pleurostigmophora</taxon>
        <taxon>Geophilomorpha</taxon>
        <taxon>Linotaeniidae</taxon>
        <taxon>Strigamia</taxon>
    </lineage>
</organism>
<keyword evidence="5" id="KW-1185">Reference proteome</keyword>
<dbReference type="eggNOG" id="ENOG502S13X">
    <property type="taxonomic scope" value="Eukaryota"/>
</dbReference>
<feature type="transmembrane region" description="Helical" evidence="3">
    <location>
        <begin position="187"/>
        <end position="206"/>
    </location>
</feature>
<name>T1IID5_STRMM</name>
<dbReference type="AlphaFoldDB" id="T1IID5"/>
<keyword evidence="2" id="KW-0325">Glycoprotein</keyword>
<sequence>KLCWARCPRGSCQRSHFSTPPPPLWRSFFSQPCDARPQAPPWAFAPEDMATRTFVFCSVLVVYLPGCWTLECFKCVSVDGSNPHCEDPFHNNYSTTITENPCMGGRKGRNGVFPASACIKLKGVYASGQHMVVRGCALDSGSLTVDTELVRMSHCGGFYFDDKYVSGCVQSCFEEACNGHVSRLTDLWTVHIVAFLLFMLCLSSSWNSRIS</sequence>
<keyword evidence="3" id="KW-1133">Transmembrane helix</keyword>
<protein>
    <submittedName>
        <fullName evidence="4">Uncharacterized protein</fullName>
    </submittedName>
</protein>
<dbReference type="PANTHER" id="PTHR38332:SF1">
    <property type="entry name" value="RE49668P"/>
    <property type="match status" value="1"/>
</dbReference>
<reference evidence="5" key="1">
    <citation type="submission" date="2011-05" db="EMBL/GenBank/DDBJ databases">
        <authorList>
            <person name="Richards S.R."/>
            <person name="Qu J."/>
            <person name="Jiang H."/>
            <person name="Jhangiani S.N."/>
            <person name="Agravi P."/>
            <person name="Goodspeed R."/>
            <person name="Gross S."/>
            <person name="Mandapat C."/>
            <person name="Jackson L."/>
            <person name="Mathew T."/>
            <person name="Pu L."/>
            <person name="Thornton R."/>
            <person name="Saada N."/>
            <person name="Wilczek-Boney K.B."/>
            <person name="Lee S."/>
            <person name="Kovar C."/>
            <person name="Wu Y."/>
            <person name="Scherer S.E."/>
            <person name="Worley K.C."/>
            <person name="Muzny D.M."/>
            <person name="Gibbs R."/>
        </authorList>
    </citation>
    <scope>NUCLEOTIDE SEQUENCE</scope>
    <source>
        <strain evidence="5">Brora</strain>
    </source>
</reference>